<dbReference type="GO" id="GO:0004491">
    <property type="term" value="F:methylmalonate-semialdehyde dehydrogenase (acylating, NAD) activity"/>
    <property type="evidence" value="ECO:0007669"/>
    <property type="project" value="InterPro"/>
</dbReference>
<organism evidence="3 4">
    <name type="scientific">Gigaspora rosea</name>
    <dbReference type="NCBI Taxonomy" id="44941"/>
    <lineage>
        <taxon>Eukaryota</taxon>
        <taxon>Fungi</taxon>
        <taxon>Fungi incertae sedis</taxon>
        <taxon>Mucoromycota</taxon>
        <taxon>Glomeromycotina</taxon>
        <taxon>Glomeromycetes</taxon>
        <taxon>Diversisporales</taxon>
        <taxon>Gigasporaceae</taxon>
        <taxon>Gigaspora</taxon>
    </lineage>
</organism>
<dbReference type="InterPro" id="IPR010061">
    <property type="entry name" value="MeMal-semiAld_DH"/>
</dbReference>
<dbReference type="GO" id="GO:0006574">
    <property type="term" value="P:L-valine catabolic process"/>
    <property type="evidence" value="ECO:0007669"/>
    <property type="project" value="TreeGrafter"/>
</dbReference>
<proteinExistence type="inferred from homology"/>
<dbReference type="Proteomes" id="UP000266673">
    <property type="component" value="Unassembled WGS sequence"/>
</dbReference>
<evidence type="ECO:0000313" key="3">
    <source>
        <dbReference type="EMBL" id="RIB13785.1"/>
    </source>
</evidence>
<dbReference type="STRING" id="44941.A0A397UUI2"/>
<gene>
    <name evidence="3" type="ORF">C2G38_2196893</name>
</gene>
<dbReference type="AlphaFoldDB" id="A0A397UUI2"/>
<evidence type="ECO:0000313" key="4">
    <source>
        <dbReference type="Proteomes" id="UP000266673"/>
    </source>
</evidence>
<feature type="region of interest" description="Disordered" evidence="2">
    <location>
        <begin position="218"/>
        <end position="241"/>
    </location>
</feature>
<reference evidence="3 4" key="1">
    <citation type="submission" date="2018-06" db="EMBL/GenBank/DDBJ databases">
        <title>Comparative genomics reveals the genomic features of Rhizophagus irregularis, R. cerebriforme, R. diaphanum and Gigaspora rosea, and their symbiotic lifestyle signature.</title>
        <authorList>
            <person name="Morin E."/>
            <person name="San Clemente H."/>
            <person name="Chen E.C.H."/>
            <person name="De La Providencia I."/>
            <person name="Hainaut M."/>
            <person name="Kuo A."/>
            <person name="Kohler A."/>
            <person name="Murat C."/>
            <person name="Tang N."/>
            <person name="Roy S."/>
            <person name="Loubradou J."/>
            <person name="Henrissat B."/>
            <person name="Grigoriev I.V."/>
            <person name="Corradi N."/>
            <person name="Roux C."/>
            <person name="Martin F.M."/>
        </authorList>
    </citation>
    <scope>NUCLEOTIDE SEQUENCE [LARGE SCALE GENOMIC DNA]</scope>
    <source>
        <strain evidence="3 4">DAOM 194757</strain>
    </source>
</reference>
<sequence>MQLPLPNQFASYTELLEFVQAFAKTQRYAITIRRSRLNKRDKIKNMTLGCDRSGVYRNRLNLTDDTCHRETASRLINCPFELSEPFVRRLNAKQKKIVKQMDAAGSYPREILLTIYQNDQSSMAISKTVILISVPQNCITSGIPSKRNLCSNFISAYKDTHVHQSFLFEPLLYHVSVFALNKIYDELIKALNATPDSSLKPCTEELVDTPPIVLENSVTKKPRGRPVGAENKNKRTTQKDLSAFEHVEKQSRQCGTCHQPGYNS</sequence>
<accession>A0A397UUI2</accession>
<evidence type="ECO:0000256" key="2">
    <source>
        <dbReference type="SAM" id="MobiDB-lite"/>
    </source>
</evidence>
<dbReference type="GO" id="GO:0005739">
    <property type="term" value="C:mitochondrion"/>
    <property type="evidence" value="ECO:0007669"/>
    <property type="project" value="TreeGrafter"/>
</dbReference>
<evidence type="ECO:0000256" key="1">
    <source>
        <dbReference type="ARBA" id="ARBA00009986"/>
    </source>
</evidence>
<protein>
    <submittedName>
        <fullName evidence="3">Uncharacterized protein</fullName>
    </submittedName>
</protein>
<dbReference type="OrthoDB" id="4950677at2759"/>
<name>A0A397UUI2_9GLOM</name>
<dbReference type="GO" id="GO:0006210">
    <property type="term" value="P:thymine catabolic process"/>
    <property type="evidence" value="ECO:0007669"/>
    <property type="project" value="TreeGrafter"/>
</dbReference>
<comment type="similarity">
    <text evidence="1">Belongs to the aldehyde dehydrogenase family.</text>
</comment>
<dbReference type="PANTHER" id="PTHR43866:SF3">
    <property type="entry name" value="METHYLMALONATE-SEMIALDEHYDE DEHYDROGENASE [ACYLATING], MITOCHONDRIAL"/>
    <property type="match status" value="1"/>
</dbReference>
<dbReference type="PANTHER" id="PTHR43866">
    <property type="entry name" value="MALONATE-SEMIALDEHYDE DEHYDROGENASE"/>
    <property type="match status" value="1"/>
</dbReference>
<dbReference type="EMBL" id="QKWP01000891">
    <property type="protein sequence ID" value="RIB13785.1"/>
    <property type="molecule type" value="Genomic_DNA"/>
</dbReference>
<keyword evidence="4" id="KW-1185">Reference proteome</keyword>
<comment type="caution">
    <text evidence="3">The sequence shown here is derived from an EMBL/GenBank/DDBJ whole genome shotgun (WGS) entry which is preliminary data.</text>
</comment>